<keyword evidence="3 5" id="KW-0378">Hydrolase</keyword>
<comment type="caution">
    <text evidence="5">The sequence shown here is derived from an EMBL/GenBank/DDBJ whole genome shotgun (WGS) entry which is preliminary data.</text>
</comment>
<evidence type="ECO:0000256" key="3">
    <source>
        <dbReference type="ARBA" id="ARBA00022801"/>
    </source>
</evidence>
<keyword evidence="2" id="KW-0479">Metal-binding</keyword>
<organism evidence="5 6">
    <name type="scientific">Deinococcus rufus</name>
    <dbReference type="NCBI Taxonomy" id="2136097"/>
    <lineage>
        <taxon>Bacteria</taxon>
        <taxon>Thermotogati</taxon>
        <taxon>Deinococcota</taxon>
        <taxon>Deinococci</taxon>
        <taxon>Deinococcales</taxon>
        <taxon>Deinococcaceae</taxon>
        <taxon>Deinococcus</taxon>
    </lineage>
</organism>
<dbReference type="NCBIfam" id="NF006579">
    <property type="entry name" value="PRK09104.1"/>
    <property type="match status" value="1"/>
</dbReference>
<keyword evidence="1" id="KW-0645">Protease</keyword>
<gene>
    <name evidence="5" type="ORF">ACFOSB_02175</name>
</gene>
<keyword evidence="5" id="KW-0224">Dipeptidase</keyword>
<dbReference type="InterPro" id="IPR051458">
    <property type="entry name" value="Cyt/Met_Dipeptidase"/>
</dbReference>
<evidence type="ECO:0000313" key="6">
    <source>
        <dbReference type="Proteomes" id="UP001595803"/>
    </source>
</evidence>
<evidence type="ECO:0000256" key="1">
    <source>
        <dbReference type="ARBA" id="ARBA00022670"/>
    </source>
</evidence>
<dbReference type="PANTHER" id="PTHR43270:SF12">
    <property type="entry name" value="SUCCINYL-DIAMINOPIMELATE DESUCCINYLASE"/>
    <property type="match status" value="1"/>
</dbReference>
<dbReference type="NCBIfam" id="NF006053">
    <property type="entry name" value="PRK08201.1"/>
    <property type="match status" value="1"/>
</dbReference>
<sequence length="479" mass="50794">MSAGTTGWPAPRPGAAPLPAALEAAVSLLRNRADASLAELIDFAGIPSVSAQTAHAPDMARAAAWLVARLERAGLQDVALWITAGHPAVYGEWLGAPGAPTALVYGHYDVQPPEPLERWSTPPFTPTVIGERVYGRGVSDDKGPLLLTVQAADALLSATGTLPLNVKFLFEGEEEVGSAHLPELVAQRAAELRADFVISADGGMWSAEFPSLTVSGRGLAALEFSVYGPARDLHSGRHGGALHNPLHAAAALVAGLHDDHGRVTIEGFYDGVQELSAEQRAGLTRLPFSDTEYVAQTGAPAAYGEAGYSTLERQWHRPTVEVNGLWGGYTGEGSKTVLPAEAHVKLTCRLVPGQHPETIAALLAEHLRTHTPPGVRLELRPSDHAAGPYALPDGHPLRGAAGQVLHDLYGTAPVEVGMGGSIPILETFKDVLGLDTVLFSFAVGDENIHAPDEFFRIPRLYEGQEAWLRLWWALGHADG</sequence>
<dbReference type="GO" id="GO:0016805">
    <property type="term" value="F:dipeptidase activity"/>
    <property type="evidence" value="ECO:0007669"/>
    <property type="project" value="UniProtKB-KW"/>
</dbReference>
<dbReference type="RefSeq" id="WP_322473759.1">
    <property type="nucleotide sequence ID" value="NZ_JBHRZG010000002.1"/>
</dbReference>
<dbReference type="Pfam" id="PF07687">
    <property type="entry name" value="M20_dimer"/>
    <property type="match status" value="1"/>
</dbReference>
<dbReference type="EC" id="3.4.13.-" evidence="5"/>
<keyword evidence="6" id="KW-1185">Reference proteome</keyword>
<dbReference type="Proteomes" id="UP001595803">
    <property type="component" value="Unassembled WGS sequence"/>
</dbReference>
<dbReference type="SUPFAM" id="SSF53187">
    <property type="entry name" value="Zn-dependent exopeptidases"/>
    <property type="match status" value="1"/>
</dbReference>
<protein>
    <submittedName>
        <fullName evidence="5">Dipeptidase</fullName>
        <ecNumber evidence="5">3.4.13.-</ecNumber>
    </submittedName>
</protein>
<dbReference type="InterPro" id="IPR011650">
    <property type="entry name" value="Peptidase_M20_dimer"/>
</dbReference>
<dbReference type="Gene3D" id="3.30.70.360">
    <property type="match status" value="1"/>
</dbReference>
<accession>A0ABV7Z2M3</accession>
<dbReference type="Pfam" id="PF01546">
    <property type="entry name" value="Peptidase_M20"/>
    <property type="match status" value="1"/>
</dbReference>
<reference evidence="6" key="1">
    <citation type="journal article" date="2019" name="Int. J. Syst. Evol. Microbiol.">
        <title>The Global Catalogue of Microorganisms (GCM) 10K type strain sequencing project: providing services to taxonomists for standard genome sequencing and annotation.</title>
        <authorList>
            <consortium name="The Broad Institute Genomics Platform"/>
            <consortium name="The Broad Institute Genome Sequencing Center for Infectious Disease"/>
            <person name="Wu L."/>
            <person name="Ma J."/>
        </authorList>
    </citation>
    <scope>NUCLEOTIDE SEQUENCE [LARGE SCALE GENOMIC DNA]</scope>
    <source>
        <strain evidence="6">CCTCC AB 2017081</strain>
    </source>
</reference>
<proteinExistence type="predicted"/>
<feature type="domain" description="Peptidase M20 dimerisation" evidence="4">
    <location>
        <begin position="218"/>
        <end position="374"/>
    </location>
</feature>
<dbReference type="InterPro" id="IPR002933">
    <property type="entry name" value="Peptidase_M20"/>
</dbReference>
<evidence type="ECO:0000256" key="2">
    <source>
        <dbReference type="ARBA" id="ARBA00022723"/>
    </source>
</evidence>
<dbReference type="Gene3D" id="3.40.630.10">
    <property type="entry name" value="Zn peptidases"/>
    <property type="match status" value="1"/>
</dbReference>
<evidence type="ECO:0000313" key="5">
    <source>
        <dbReference type="EMBL" id="MFC3831666.1"/>
    </source>
</evidence>
<evidence type="ECO:0000259" key="4">
    <source>
        <dbReference type="Pfam" id="PF07687"/>
    </source>
</evidence>
<dbReference type="EMBL" id="JBHRZG010000002">
    <property type="protein sequence ID" value="MFC3831666.1"/>
    <property type="molecule type" value="Genomic_DNA"/>
</dbReference>
<name>A0ABV7Z2M3_9DEIO</name>
<dbReference type="PANTHER" id="PTHR43270">
    <property type="entry name" value="BETA-ALA-HIS DIPEPTIDASE"/>
    <property type="match status" value="1"/>
</dbReference>